<evidence type="ECO:0000313" key="4">
    <source>
        <dbReference type="EMBL" id="MDQ0382006.1"/>
    </source>
</evidence>
<evidence type="ECO:0000256" key="1">
    <source>
        <dbReference type="SAM" id="MobiDB-lite"/>
    </source>
</evidence>
<protein>
    <submittedName>
        <fullName evidence="4">Uncharacterized protein (DUF305 family)</fullName>
    </submittedName>
</protein>
<dbReference type="PANTHER" id="PTHR36933">
    <property type="entry name" value="SLL0788 PROTEIN"/>
    <property type="match status" value="1"/>
</dbReference>
<dbReference type="Proteomes" id="UP001229651">
    <property type="component" value="Unassembled WGS sequence"/>
</dbReference>
<organism evidence="4 5">
    <name type="scientific">Amycolatopsis thermophila</name>
    <dbReference type="NCBI Taxonomy" id="206084"/>
    <lineage>
        <taxon>Bacteria</taxon>
        <taxon>Bacillati</taxon>
        <taxon>Actinomycetota</taxon>
        <taxon>Actinomycetes</taxon>
        <taxon>Pseudonocardiales</taxon>
        <taxon>Pseudonocardiaceae</taxon>
        <taxon>Amycolatopsis</taxon>
    </lineage>
</organism>
<proteinExistence type="predicted"/>
<dbReference type="InterPro" id="IPR005183">
    <property type="entry name" value="DUF305_CopM-like"/>
</dbReference>
<reference evidence="4 5" key="1">
    <citation type="submission" date="2023-07" db="EMBL/GenBank/DDBJ databases">
        <title>Sequencing the genomes of 1000 actinobacteria strains.</title>
        <authorList>
            <person name="Klenk H.-P."/>
        </authorList>
    </citation>
    <scope>NUCLEOTIDE SEQUENCE [LARGE SCALE GENOMIC DNA]</scope>
    <source>
        <strain evidence="4 5">DSM 45805</strain>
    </source>
</reference>
<evidence type="ECO:0000259" key="3">
    <source>
        <dbReference type="Pfam" id="PF03713"/>
    </source>
</evidence>
<dbReference type="RefSeq" id="WP_306996845.1">
    <property type="nucleotide sequence ID" value="NZ_JAUSUT010000001.1"/>
</dbReference>
<dbReference type="PANTHER" id="PTHR36933:SF1">
    <property type="entry name" value="SLL0788 PROTEIN"/>
    <property type="match status" value="1"/>
</dbReference>
<feature type="compositionally biased region" description="Polar residues" evidence="1">
    <location>
        <begin position="35"/>
        <end position="51"/>
    </location>
</feature>
<name>A0ABU0F350_9PSEU</name>
<comment type="caution">
    <text evidence="4">The sequence shown here is derived from an EMBL/GenBank/DDBJ whole genome shotgun (WGS) entry which is preliminary data.</text>
</comment>
<keyword evidence="5" id="KW-1185">Reference proteome</keyword>
<feature type="region of interest" description="Disordered" evidence="1">
    <location>
        <begin position="30"/>
        <end position="51"/>
    </location>
</feature>
<feature type="signal peptide" evidence="2">
    <location>
        <begin position="1"/>
        <end position="20"/>
    </location>
</feature>
<feature type="chain" id="PRO_5045095123" evidence="2">
    <location>
        <begin position="21"/>
        <end position="207"/>
    </location>
</feature>
<dbReference type="Gene3D" id="1.20.1260.10">
    <property type="match status" value="1"/>
</dbReference>
<accession>A0ABU0F350</accession>
<feature type="domain" description="DUF305" evidence="3">
    <location>
        <begin position="55"/>
        <end position="204"/>
    </location>
</feature>
<evidence type="ECO:0000313" key="5">
    <source>
        <dbReference type="Proteomes" id="UP001229651"/>
    </source>
</evidence>
<dbReference type="EMBL" id="JAUSUT010000001">
    <property type="protein sequence ID" value="MDQ0382006.1"/>
    <property type="molecule type" value="Genomic_DNA"/>
</dbReference>
<keyword evidence="2" id="KW-0732">Signal</keyword>
<dbReference type="PROSITE" id="PS51257">
    <property type="entry name" value="PROKAR_LIPOPROTEIN"/>
    <property type="match status" value="1"/>
</dbReference>
<gene>
    <name evidence="4" type="ORF">FB470_006000</name>
</gene>
<dbReference type="InterPro" id="IPR012347">
    <property type="entry name" value="Ferritin-like"/>
</dbReference>
<dbReference type="Pfam" id="PF03713">
    <property type="entry name" value="DUF305"/>
    <property type="match status" value="1"/>
</dbReference>
<evidence type="ECO:0000256" key="2">
    <source>
        <dbReference type="SAM" id="SignalP"/>
    </source>
</evidence>
<sequence>MKKTFVGTGIAVAVAGLVLAACSGGDDHGGMDMGNSSAPVTSSAPAQSATHNDADVTFAQEMIQHHQQALDMAKLVPTRSTNNQVKDLASRIERAQDPEIQQMQGWLTQWNAAMSTMPSMSGMHMPSTSSMPGMMSDADMQMLEHASGAEFDKMWLQMMVEHHQGAVEMARTELANGANADAKALAQAIIDAQTAEITEMQQLLTTL</sequence>